<evidence type="ECO:0000256" key="2">
    <source>
        <dbReference type="ARBA" id="ARBA00022679"/>
    </source>
</evidence>
<dbReference type="InterPro" id="IPR014816">
    <property type="entry name" value="tRNA_MeTrfase_Gcd14"/>
</dbReference>
<proteinExistence type="predicted"/>
<gene>
    <name evidence="7" type="ORF">FB556_1342</name>
</gene>
<dbReference type="PROSITE" id="PS51620">
    <property type="entry name" value="SAM_TRM61"/>
    <property type="match status" value="1"/>
</dbReference>
<dbReference type="Pfam" id="PF14801">
    <property type="entry name" value="TrmI-like_N"/>
    <property type="match status" value="1"/>
</dbReference>
<dbReference type="EMBL" id="VFOU01000002">
    <property type="protein sequence ID" value="TQL72675.1"/>
    <property type="molecule type" value="Genomic_DNA"/>
</dbReference>
<dbReference type="Pfam" id="PF08704">
    <property type="entry name" value="GCD14"/>
    <property type="match status" value="1"/>
</dbReference>
<dbReference type="Gene3D" id="3.10.330.20">
    <property type="match status" value="1"/>
</dbReference>
<keyword evidence="4" id="KW-0819">tRNA processing</keyword>
<evidence type="ECO:0000256" key="1">
    <source>
        <dbReference type="ARBA" id="ARBA00022603"/>
    </source>
</evidence>
<evidence type="ECO:0000313" key="8">
    <source>
        <dbReference type="Proteomes" id="UP000319746"/>
    </source>
</evidence>
<feature type="domain" description="tRNA (adenine(58)-N(1))-methyltransferase catalytic subunit TRM61 C-terminal" evidence="6">
    <location>
        <begin position="82"/>
        <end position="251"/>
    </location>
</feature>
<comment type="caution">
    <text evidence="7">The sequence shown here is derived from an EMBL/GenBank/DDBJ whole genome shotgun (WGS) entry which is preliminary data.</text>
</comment>
<protein>
    <submittedName>
        <fullName evidence="7">tRNA (Adenine-58-N(1)-) methyltransferase</fullName>
    </submittedName>
</protein>
<accession>A0A543AJB7</accession>
<evidence type="ECO:0000256" key="4">
    <source>
        <dbReference type="ARBA" id="ARBA00022694"/>
    </source>
</evidence>
<organism evidence="7 8">
    <name type="scientific">Enteractinococcus coprophilus</name>
    <dbReference type="NCBI Taxonomy" id="1027633"/>
    <lineage>
        <taxon>Bacteria</taxon>
        <taxon>Bacillati</taxon>
        <taxon>Actinomycetota</taxon>
        <taxon>Actinomycetes</taxon>
        <taxon>Micrococcales</taxon>
        <taxon>Micrococcaceae</taxon>
    </lineage>
</organism>
<dbReference type="GO" id="GO:0160107">
    <property type="term" value="F:tRNA (adenine(58)-N1)-methyltransferase activity"/>
    <property type="evidence" value="ECO:0007669"/>
    <property type="project" value="InterPro"/>
</dbReference>
<keyword evidence="8" id="KW-1185">Reference proteome</keyword>
<dbReference type="InterPro" id="IPR049470">
    <property type="entry name" value="TRM61_C"/>
</dbReference>
<keyword evidence="3" id="KW-0949">S-adenosyl-L-methionine</keyword>
<dbReference type="SUPFAM" id="SSF53335">
    <property type="entry name" value="S-adenosyl-L-methionine-dependent methyltransferases"/>
    <property type="match status" value="1"/>
</dbReference>
<keyword evidence="2 7" id="KW-0808">Transferase</keyword>
<sequence>MTPTGDNHIPVGARTRRGPLRAGERVQLTDERGKLNTITLLAGEEFHTQHGVLRHDDIIGGPEGVVIENTHGFEYQVLRPLISDYVLSMPRGATVIYPKDTGQIIHLADIFPGARVLEAGVGSGGLSIALLRAVGDHGKVFSYERRADFAEIAEANVTTFFGQRHPAFSITLGDVQEEALVDHEPGSIDRVVFDMLAPWEAVDTVATLLAPGGVWLNYVATATQLSRIHEAIRDDGRFTAAEASETMLRGWHLDGLAVRPQHRMVGHTGFLIMARRLALGQEGLELRRRIKTFQQEDMDIWTPEDETQWRAEQHGHREPTIKRAKKAVRQSKAQAQRAVESLEGAVAQENSPSDDEQPA</sequence>
<dbReference type="PANTHER" id="PTHR12133:SF1">
    <property type="entry name" value="TRNA (ADENINE(58)-N(1))-METHYLTRANSFERASE, MITOCHONDRIAL"/>
    <property type="match status" value="1"/>
</dbReference>
<dbReference type="RefSeq" id="WP_141865978.1">
    <property type="nucleotide sequence ID" value="NZ_BAABAN010000004.1"/>
</dbReference>
<feature type="compositionally biased region" description="Basic and acidic residues" evidence="5">
    <location>
        <begin position="308"/>
        <end position="321"/>
    </location>
</feature>
<dbReference type="OrthoDB" id="9781391at2"/>
<dbReference type="CDD" id="cd02440">
    <property type="entry name" value="AdoMet_MTases"/>
    <property type="match status" value="1"/>
</dbReference>
<name>A0A543AJB7_9MICC</name>
<dbReference type="InterPro" id="IPR029063">
    <property type="entry name" value="SAM-dependent_MTases_sf"/>
</dbReference>
<dbReference type="FunFam" id="3.40.50.150:FF:000019">
    <property type="entry name" value="tRNA (adenine(58)-N(1))-methyltransferase TrmI"/>
    <property type="match status" value="1"/>
</dbReference>
<evidence type="ECO:0000256" key="5">
    <source>
        <dbReference type="SAM" id="MobiDB-lite"/>
    </source>
</evidence>
<feature type="region of interest" description="Disordered" evidence="5">
    <location>
        <begin position="308"/>
        <end position="359"/>
    </location>
</feature>
<dbReference type="Gene3D" id="3.40.50.150">
    <property type="entry name" value="Vaccinia Virus protein VP39"/>
    <property type="match status" value="1"/>
</dbReference>
<reference evidence="7 8" key="1">
    <citation type="submission" date="2019-06" db="EMBL/GenBank/DDBJ databases">
        <title>Sequencing the genomes of 1000 actinobacteria strains.</title>
        <authorList>
            <person name="Klenk H.-P."/>
        </authorList>
    </citation>
    <scope>NUCLEOTIDE SEQUENCE [LARGE SCALE GENOMIC DNA]</scope>
    <source>
        <strain evidence="7 8">DSM 24083</strain>
    </source>
</reference>
<evidence type="ECO:0000256" key="3">
    <source>
        <dbReference type="ARBA" id="ARBA00022691"/>
    </source>
</evidence>
<dbReference type="GO" id="GO:0031515">
    <property type="term" value="C:tRNA (m1A) methyltransferase complex"/>
    <property type="evidence" value="ECO:0007669"/>
    <property type="project" value="InterPro"/>
</dbReference>
<evidence type="ECO:0000259" key="6">
    <source>
        <dbReference type="Pfam" id="PF08704"/>
    </source>
</evidence>
<keyword evidence="1 7" id="KW-0489">Methyltransferase</keyword>
<dbReference type="AlphaFoldDB" id="A0A543AJB7"/>
<dbReference type="PANTHER" id="PTHR12133">
    <property type="entry name" value="TRNA (ADENINE(58)-N(1))-METHYLTRANSFERASE"/>
    <property type="match status" value="1"/>
</dbReference>
<evidence type="ECO:0000313" key="7">
    <source>
        <dbReference type="EMBL" id="TQL72675.1"/>
    </source>
</evidence>
<dbReference type="Proteomes" id="UP000319746">
    <property type="component" value="Unassembled WGS sequence"/>
</dbReference>
<dbReference type="GO" id="GO:0030488">
    <property type="term" value="P:tRNA methylation"/>
    <property type="evidence" value="ECO:0007669"/>
    <property type="project" value="InterPro"/>
</dbReference>